<dbReference type="Proteomes" id="UP001189429">
    <property type="component" value="Unassembled WGS sequence"/>
</dbReference>
<evidence type="ECO:0000256" key="1">
    <source>
        <dbReference type="SAM" id="MobiDB-lite"/>
    </source>
</evidence>
<accession>A0ABN9QMU5</accession>
<gene>
    <name evidence="3" type="ORF">PCOR1329_LOCUS13320</name>
</gene>
<proteinExistence type="predicted"/>
<comment type="caution">
    <text evidence="3">The sequence shown here is derived from an EMBL/GenBank/DDBJ whole genome shotgun (WGS) entry which is preliminary data.</text>
</comment>
<evidence type="ECO:0000313" key="4">
    <source>
        <dbReference type="Proteomes" id="UP001189429"/>
    </source>
</evidence>
<feature type="non-terminal residue" evidence="3">
    <location>
        <position position="826"/>
    </location>
</feature>
<feature type="region of interest" description="Disordered" evidence="1">
    <location>
        <begin position="48"/>
        <end position="103"/>
    </location>
</feature>
<name>A0ABN9QMU5_9DINO</name>
<keyword evidence="2" id="KW-0812">Transmembrane</keyword>
<dbReference type="EMBL" id="CAUYUJ010003932">
    <property type="protein sequence ID" value="CAK0807436.1"/>
    <property type="molecule type" value="Genomic_DNA"/>
</dbReference>
<sequence>MWAAVAATVALEPEPPEEDPWGSVAAIDAASLAPADASAAAEPNMLLNALDDTLAPQPTQKRSRTGRPASWVRSVSDDLDSQSVELDSPPRPTESDSHAPAAELVTRDTGVIVRGWDKSMPVSVVSLAPPSPLSLHLESCVAMGMSPGAVQRPIILDVARHWCMSSGLVLNWSQIARQTGHDRQVLQKALHRFAEAYFLCQVQLRKKLEGALVESLGRERCLLYVDTSRYDETPMKTTLRGDAAAGSASDVNLHAHVPLPFGRALRLMRALAAHERSAAMVTKLMQIDQAVWLLVNVGDIPVRLYLNTVCPLQPMESTAAPVCKNAVLRSCAVSTYSDGFKQRMRFCCSDSAKPNIVVENSIASDRHGWESLRLFCEVHVTAGIHSKTSESLMPRTISSVIHASLSLQLSGYLNHFRKCSRHVIKSRIKLVPEGLPDDAVKYKRSVIKMNRDYVEVCVPHGLVTDIDVAAVASVIENGISFALVSAKPSVWPRHRWTGSEIAIDFWGRLEAMHGLASATYPLFSRTLGKELPPAGPIGGAVGADGAAGVLDDGGVDDVAHVHRGPDAEVPADAAPADRHEVVDNTGRADSEPSFAGKNAKDRKLTLELLSRDPLPDLVLLRCALNPIMRMLHDQLDMASLRWELSQRAAVARSHQMGRLPGLGARDCRIVTACELILEENFFKELQTIWLGPHRWRSFPERCYTEEFNCLAFRLLAREGALVEQLHVSNHSLFHFRVFGLLVDLWGVLLALAMLIQVGTTCVEAKRAAVRRQLEQRSTHTRTLNIEDASAEWLMQQARTLQRTRPWSGQHRHETSASEQDRDARIG</sequence>
<evidence type="ECO:0000313" key="3">
    <source>
        <dbReference type="EMBL" id="CAK0807436.1"/>
    </source>
</evidence>
<organism evidence="3 4">
    <name type="scientific">Prorocentrum cordatum</name>
    <dbReference type="NCBI Taxonomy" id="2364126"/>
    <lineage>
        <taxon>Eukaryota</taxon>
        <taxon>Sar</taxon>
        <taxon>Alveolata</taxon>
        <taxon>Dinophyceae</taxon>
        <taxon>Prorocentrales</taxon>
        <taxon>Prorocentraceae</taxon>
        <taxon>Prorocentrum</taxon>
    </lineage>
</organism>
<protein>
    <submittedName>
        <fullName evidence="3">Uncharacterized protein</fullName>
    </submittedName>
</protein>
<feature type="transmembrane region" description="Helical" evidence="2">
    <location>
        <begin position="737"/>
        <end position="762"/>
    </location>
</feature>
<keyword evidence="4" id="KW-1185">Reference proteome</keyword>
<keyword evidence="2" id="KW-0472">Membrane</keyword>
<feature type="region of interest" description="Disordered" evidence="1">
    <location>
        <begin position="801"/>
        <end position="826"/>
    </location>
</feature>
<feature type="compositionally biased region" description="Basic and acidic residues" evidence="1">
    <location>
        <begin position="810"/>
        <end position="826"/>
    </location>
</feature>
<reference evidence="3" key="1">
    <citation type="submission" date="2023-10" db="EMBL/GenBank/DDBJ databases">
        <authorList>
            <person name="Chen Y."/>
            <person name="Shah S."/>
            <person name="Dougan E. K."/>
            <person name="Thang M."/>
            <person name="Chan C."/>
        </authorList>
    </citation>
    <scope>NUCLEOTIDE SEQUENCE [LARGE SCALE GENOMIC DNA]</scope>
</reference>
<feature type="region of interest" description="Disordered" evidence="1">
    <location>
        <begin position="1"/>
        <end position="23"/>
    </location>
</feature>
<evidence type="ECO:0000256" key="2">
    <source>
        <dbReference type="SAM" id="Phobius"/>
    </source>
</evidence>
<keyword evidence="2" id="KW-1133">Transmembrane helix</keyword>